<sequence length="1289" mass="137708">MNFQAAVTSIAAVHLLLATPIGWLAGVADDTPVAVWAETHGPGDDVKIELKNGLHIEIQAKKGLSRGDALWDALLALANGIHGKTIAFGVLVVAPNASGTIQNDLAKDIVKLGGGRTDGLSDIGEDFLRRLTAANLDVATCCAHLRIQVVHAIDSDRLSVDSAQDRLRSVCEVSADAVSAWNALYRGAMNLIEHKGRWEVGHLQRLLSSSSIALRPQQSTAGMLQTLASWVTGQCQFFSLPGLKKQLPLSDLLPMQTMLQDDVAKAVGPAEALERYHASGRDAPRRRSEAFDAEFTGLFHRHSVVIAGPGLGKSTLILQLARTYASMGVPVLRVSLKSLAASVRAGASFEEGLYKWGLDSAPVSVAAFEVARLTDLVVLADGLDDCGDQHNPIGDALAAFAKSHPNARIVVTTRPIGYETQALLHWRHYALNAPEAEKGSSNLGALVKAAASTDELKNSASEIAKRELARSKAAATIASSPQLLGMAASLIATEAALPVSRAALYERMIALLSKTSRYAGESVGETVRQRVMEIVGWILVRDPIATTQSIIDECCRIISPELGVTPLTASKQVESAIGFWEAGGLIERLYHSGTTLMTFIHKSFAEYAAGRYLVGLEGTERASQIEKAVDDASWSEVIGFAAGMSVGDEIARLLVARQVSGTHGQIQRAVALLTDPDAEITDSYATILVSAAFEAAIRGNDEGFEIGMALVSLARTRPKLVGPAASKYLDDVDAVPRLVSWAAAVNAGPEWFDATALRRVLAALTAEIVLPQPGSLLGGLRLIHGKDRDLLQEVGLAALRVVPDGEAEEFLATALAGEAFQNIGFLSKVETELERRGLAEVRKPWAKGLESMAWAVGKVADPWTKGSRATLQGVVDALKTDNAAGGAISEAYPYVASLLRLAGFYDVIAGDVLAWTLAYDAAGVKEALRLLVIAGAVPADMLEADALGLSNHLAAEPDKGIFSFGLPSVDLPPLAWERIAAAKPDRELLLKALAHKSEWLVEVAASALDADPPALVDLQGRLAGAEDLELAGLAHVIVSRYPSFAVETLLPVLSGPPRPGLEYVLNSLAALDIDPSDSLLLALADGLVGKDVHVANSGAKLALELVKRRRFADSVLLQRSFEHWEIHEEPYPKSGGVVPRSPRPHLLEALLLLDAIDHDKLIDLVSDPRTDIRSLAESHVESRIGAAPTLRSLTVDAFLRRVVPPAFAAKLVSRITFDPDHVRALSVLLSDPDPRWRLAGMDLLVSPPMQPDEVYAHACRLEHDPEIEIRERARKLLKSAGAVGRRHPA</sequence>
<evidence type="ECO:0000313" key="2">
    <source>
        <dbReference type="EMBL" id="RRH87457.1"/>
    </source>
</evidence>
<feature type="signal peptide" evidence="1">
    <location>
        <begin position="1"/>
        <end position="25"/>
    </location>
</feature>
<evidence type="ECO:0000256" key="1">
    <source>
        <dbReference type="SAM" id="SignalP"/>
    </source>
</evidence>
<dbReference type="OrthoDB" id="7594468at2"/>
<name>A0A3P3EMH0_9HYPH</name>
<reference evidence="2 3" key="1">
    <citation type="submission" date="2018-11" db="EMBL/GenBank/DDBJ databases">
        <title>the genome of Mesorhizobium tamadayense DSM 28320.</title>
        <authorList>
            <person name="Gao J."/>
        </authorList>
    </citation>
    <scope>NUCLEOTIDE SEQUENCE [LARGE SCALE GENOMIC DNA]</scope>
    <source>
        <strain evidence="2 3">DSM 28320</strain>
    </source>
</reference>
<dbReference type="Gene3D" id="3.40.50.300">
    <property type="entry name" value="P-loop containing nucleotide triphosphate hydrolases"/>
    <property type="match status" value="1"/>
</dbReference>
<keyword evidence="1" id="KW-0732">Signal</keyword>
<gene>
    <name evidence="2" type="ORF">EH240_36125</name>
</gene>
<accession>A0A3P3EMH0</accession>
<organism evidence="2 3">
    <name type="scientific">Mesorhizobium tamadayense</name>
    <dbReference type="NCBI Taxonomy" id="425306"/>
    <lineage>
        <taxon>Bacteria</taxon>
        <taxon>Pseudomonadati</taxon>
        <taxon>Pseudomonadota</taxon>
        <taxon>Alphaproteobacteria</taxon>
        <taxon>Hyphomicrobiales</taxon>
        <taxon>Phyllobacteriaceae</taxon>
        <taxon>Mesorhizobium</taxon>
    </lineage>
</organism>
<evidence type="ECO:0008006" key="4">
    <source>
        <dbReference type="Google" id="ProtNLM"/>
    </source>
</evidence>
<protein>
    <recommendedName>
        <fullName evidence="4">NACHT domain-containing protein</fullName>
    </recommendedName>
</protein>
<dbReference type="RefSeq" id="WP_125007120.1">
    <property type="nucleotide sequence ID" value="NZ_RQXT01000103.1"/>
</dbReference>
<dbReference type="EMBL" id="RQXT01000103">
    <property type="protein sequence ID" value="RRH87457.1"/>
    <property type="molecule type" value="Genomic_DNA"/>
</dbReference>
<dbReference type="InterPro" id="IPR027417">
    <property type="entry name" value="P-loop_NTPase"/>
</dbReference>
<evidence type="ECO:0000313" key="3">
    <source>
        <dbReference type="Proteomes" id="UP000273786"/>
    </source>
</evidence>
<dbReference type="Proteomes" id="UP000273786">
    <property type="component" value="Unassembled WGS sequence"/>
</dbReference>
<keyword evidence="3" id="KW-1185">Reference proteome</keyword>
<feature type="chain" id="PRO_5017976927" description="NACHT domain-containing protein" evidence="1">
    <location>
        <begin position="26"/>
        <end position="1289"/>
    </location>
</feature>
<dbReference type="SUPFAM" id="SSF52540">
    <property type="entry name" value="P-loop containing nucleoside triphosphate hydrolases"/>
    <property type="match status" value="1"/>
</dbReference>
<proteinExistence type="predicted"/>
<comment type="caution">
    <text evidence="2">The sequence shown here is derived from an EMBL/GenBank/DDBJ whole genome shotgun (WGS) entry which is preliminary data.</text>
</comment>